<dbReference type="GeneID" id="63832166"/>
<dbReference type="EMBL" id="MU032345">
    <property type="protein sequence ID" value="KAF3769080.1"/>
    <property type="molecule type" value="Genomic_DNA"/>
</dbReference>
<dbReference type="AlphaFoldDB" id="A0A9P4YAH8"/>
<sequence>MQVTCVGRKEVSERTSRLAEGELVSSERGKAGRKSAVPTLLCSHSGANDATSLWDDEKGWTIPARNKEDERVWTGEAPNKNNKKRKKGKETPTRSTRLMLLRLKKRRMVSEK</sequence>
<feature type="region of interest" description="Disordered" evidence="1">
    <location>
        <begin position="1"/>
        <end position="37"/>
    </location>
</feature>
<reference evidence="2" key="1">
    <citation type="journal article" date="2020" name="Phytopathology">
        <title>Genome sequence of the chestnut blight fungus Cryphonectria parasitica EP155: A fundamental resource for an archetypical invasive plant pathogen.</title>
        <authorList>
            <person name="Crouch J.A."/>
            <person name="Dawe A."/>
            <person name="Aerts A."/>
            <person name="Barry K."/>
            <person name="Churchill A.C.L."/>
            <person name="Grimwood J."/>
            <person name="Hillman B."/>
            <person name="Milgroom M.G."/>
            <person name="Pangilinan J."/>
            <person name="Smith M."/>
            <person name="Salamov A."/>
            <person name="Schmutz J."/>
            <person name="Yadav J."/>
            <person name="Grigoriev I.V."/>
            <person name="Nuss D."/>
        </authorList>
    </citation>
    <scope>NUCLEOTIDE SEQUENCE</scope>
    <source>
        <strain evidence="2">EP155</strain>
    </source>
</reference>
<evidence type="ECO:0000313" key="2">
    <source>
        <dbReference type="EMBL" id="KAF3769080.1"/>
    </source>
</evidence>
<accession>A0A9P4YAH8</accession>
<comment type="caution">
    <text evidence="2">The sequence shown here is derived from an EMBL/GenBank/DDBJ whole genome shotgun (WGS) entry which is preliminary data.</text>
</comment>
<dbReference type="Proteomes" id="UP000803844">
    <property type="component" value="Unassembled WGS sequence"/>
</dbReference>
<protein>
    <submittedName>
        <fullName evidence="2">Uncharacterized protein</fullName>
    </submittedName>
</protein>
<keyword evidence="3" id="KW-1185">Reference proteome</keyword>
<name>A0A9P4YAH8_CRYP1</name>
<evidence type="ECO:0000256" key="1">
    <source>
        <dbReference type="SAM" id="MobiDB-lite"/>
    </source>
</evidence>
<dbReference type="RefSeq" id="XP_040780041.1">
    <property type="nucleotide sequence ID" value="XM_040915037.1"/>
</dbReference>
<gene>
    <name evidence="2" type="ORF">M406DRAFT_102977</name>
</gene>
<feature type="region of interest" description="Disordered" evidence="1">
    <location>
        <begin position="65"/>
        <end position="96"/>
    </location>
</feature>
<evidence type="ECO:0000313" key="3">
    <source>
        <dbReference type="Proteomes" id="UP000803844"/>
    </source>
</evidence>
<feature type="compositionally biased region" description="Basic and acidic residues" evidence="1">
    <location>
        <begin position="7"/>
        <end position="30"/>
    </location>
</feature>
<proteinExistence type="predicted"/>
<organism evidence="2 3">
    <name type="scientific">Cryphonectria parasitica (strain ATCC 38755 / EP155)</name>
    <dbReference type="NCBI Taxonomy" id="660469"/>
    <lineage>
        <taxon>Eukaryota</taxon>
        <taxon>Fungi</taxon>
        <taxon>Dikarya</taxon>
        <taxon>Ascomycota</taxon>
        <taxon>Pezizomycotina</taxon>
        <taxon>Sordariomycetes</taxon>
        <taxon>Sordariomycetidae</taxon>
        <taxon>Diaporthales</taxon>
        <taxon>Cryphonectriaceae</taxon>
        <taxon>Cryphonectria-Endothia species complex</taxon>
        <taxon>Cryphonectria</taxon>
    </lineage>
</organism>